<feature type="compositionally biased region" description="Low complexity" evidence="8">
    <location>
        <begin position="25"/>
        <end position="47"/>
    </location>
</feature>
<evidence type="ECO:0000259" key="10">
    <source>
        <dbReference type="PROSITE" id="PS50822"/>
    </source>
</evidence>
<feature type="compositionally biased region" description="Pro residues" evidence="8">
    <location>
        <begin position="77"/>
        <end position="88"/>
    </location>
</feature>
<dbReference type="OrthoDB" id="10252740at2759"/>
<dbReference type="GO" id="GO:0003723">
    <property type="term" value="F:RNA binding"/>
    <property type="evidence" value="ECO:0007669"/>
    <property type="project" value="UniProtKB-KW"/>
</dbReference>
<dbReference type="InterPro" id="IPR003165">
    <property type="entry name" value="Piwi"/>
</dbReference>
<dbReference type="RefSeq" id="XP_031558317.1">
    <property type="nucleotide sequence ID" value="XM_031702457.1"/>
</dbReference>
<keyword evidence="5" id="KW-0694">RNA-binding</keyword>
<feature type="domain" description="Piwi" evidence="10">
    <location>
        <begin position="682"/>
        <end position="978"/>
    </location>
</feature>
<dbReference type="Gene3D" id="3.40.50.2300">
    <property type="match status" value="1"/>
</dbReference>
<sequence length="992" mass="112367">MAGRGGRGAALLQALEKPTRPPGQGPQNGQNGRGQQPSYQQGQLPQQQPYPPQQPLYQQPPYQQAPRQQGPPQHYQQPPPTQHYPQPPHHQYQQRPPYQQQAPPPQKYPQPPYQQQPQQYQQLQGRGPPQQGSHALPGQPSQSYGRGAHVRGPVPQQPMYGRGAPPVSQPYDKPPSQPQGPPLSRKPAPPQAVVQPPSQQYAQPSSPDAPIEAMSRMGIADRGAATHRSTVEKGTSGKVLALSANYIPIYSPQQGVFQYCVTFDPVMDSKDMRYKLLHQHRDFIGQTKAFDGITLYLPRKLEQEKTDLISEHPIEKISVKVTLTLTRVVPPDECLQVYNVLLRRIMKILKMQQVGRYYYDPSRPAVIPQHKIELWPGYITSIQHYEGGLMLLCDVSHRLLRTETVMNFMIDMYSKYKERYQEETMKQLIGNIVLTRYNNKTYRVDDIEWNKNPLSTFTSHNGEEITYIDYYRRAYGVEITDMRQPLLVHRPKKKDAEPGRRKTLEIVCLIPELCSMTGLTDAIRQDFRVMKDISAHTRVGPMQRLDAMKKFIQNINSCPEALEQLSSWGLKIDTSALQTEGRQLAAETIHFGNSSCSAGNNADWGRDATRQQVISAVDLHTWMIVFVKRDQNKALEFISTMKQVTPVMGIGVRDPHMIELRDDRTETYLRSIRENLHPRVQMVVIIFPTSRDDRYAAVKKLCCVESPIPSQVINARTISQANKLRSVTQKIALQINVKLGGTLWEVEIPSKSLMVVGIDVYHDAARGGRSVGGVVCSINQSLTRWYSRVCFQSPGQELMDGLKMALTASLKKYHEVNNTLPTRIVVFRDGVGDGQLKVVSGYEVEQLSECFALFGEAYVPKLTVIVVQKRINTRLFQSEGRGPQSRLTNPGPGTVLDHTITRKDWPDFFLVSQNVRQGTVTPTHYVVVHNSSNWKLDIVQKLTYKLTHLYYNWPGTVSVPAPCQYAHKLAFQVGQSIHAEPSHELSDRLFFL</sequence>
<dbReference type="InterPro" id="IPR036085">
    <property type="entry name" value="PAZ_dom_sf"/>
</dbReference>
<dbReference type="PROSITE" id="PS50821">
    <property type="entry name" value="PAZ"/>
    <property type="match status" value="1"/>
</dbReference>
<evidence type="ECO:0000256" key="6">
    <source>
        <dbReference type="ARBA" id="ARBA00023158"/>
    </source>
</evidence>
<feature type="region of interest" description="Disordered" evidence="8">
    <location>
        <begin position="1"/>
        <end position="211"/>
    </location>
</feature>
<dbReference type="PROSITE" id="PS50822">
    <property type="entry name" value="PIWI"/>
    <property type="match status" value="1"/>
</dbReference>
<dbReference type="InterPro" id="IPR003100">
    <property type="entry name" value="PAZ_dom"/>
</dbReference>
<evidence type="ECO:0000259" key="9">
    <source>
        <dbReference type="PROSITE" id="PS50821"/>
    </source>
</evidence>
<name>A0A6P8I0C6_ACTTE</name>
<dbReference type="Pfam" id="PF02171">
    <property type="entry name" value="Piwi"/>
    <property type="match status" value="1"/>
</dbReference>
<dbReference type="FunFam" id="3.30.420.10:FF:000014">
    <property type="entry name" value="Piwi-like RNA-mediated gene silencing 1"/>
    <property type="match status" value="1"/>
</dbReference>
<feature type="compositionally biased region" description="Pro residues" evidence="8">
    <location>
        <begin position="172"/>
        <end position="181"/>
    </location>
</feature>
<evidence type="ECO:0000256" key="1">
    <source>
        <dbReference type="ARBA" id="ARBA00004496"/>
    </source>
</evidence>
<protein>
    <submittedName>
        <fullName evidence="12">Piwi-like protein 1</fullName>
    </submittedName>
</protein>
<dbReference type="Proteomes" id="UP000515163">
    <property type="component" value="Unplaced"/>
</dbReference>
<dbReference type="SUPFAM" id="SSF53098">
    <property type="entry name" value="Ribonuclease H-like"/>
    <property type="match status" value="1"/>
</dbReference>
<dbReference type="PANTHER" id="PTHR22891">
    <property type="entry name" value="EUKARYOTIC TRANSLATION INITIATION FACTOR 2C"/>
    <property type="match status" value="1"/>
</dbReference>
<dbReference type="InParanoid" id="A0A6P8I0C6"/>
<evidence type="ECO:0000256" key="7">
    <source>
        <dbReference type="ARBA" id="ARBA00038291"/>
    </source>
</evidence>
<keyword evidence="6" id="KW-0943">RNA-mediated gene silencing</keyword>
<dbReference type="InterPro" id="IPR012337">
    <property type="entry name" value="RNaseH-like_sf"/>
</dbReference>
<dbReference type="KEGG" id="aten:116294798"/>
<evidence type="ECO:0000313" key="12">
    <source>
        <dbReference type="RefSeq" id="XP_031558317.1"/>
    </source>
</evidence>
<feature type="compositionally biased region" description="Pro residues" evidence="8">
    <location>
        <begin position="102"/>
        <end position="114"/>
    </location>
</feature>
<feature type="domain" description="PAZ" evidence="9">
    <location>
        <begin position="404"/>
        <end position="518"/>
    </location>
</feature>
<keyword evidence="3" id="KW-0963">Cytoplasm</keyword>
<accession>A0A6P8I0C6</accession>
<proteinExistence type="inferred from homology"/>
<dbReference type="GO" id="GO:0030154">
    <property type="term" value="P:cell differentiation"/>
    <property type="evidence" value="ECO:0007669"/>
    <property type="project" value="UniProtKB-KW"/>
</dbReference>
<dbReference type="GO" id="GO:0005737">
    <property type="term" value="C:cytoplasm"/>
    <property type="evidence" value="ECO:0007669"/>
    <property type="project" value="UniProtKB-SubCell"/>
</dbReference>
<feature type="compositionally biased region" description="Low complexity" evidence="8">
    <location>
        <begin position="191"/>
        <end position="210"/>
    </location>
</feature>
<evidence type="ECO:0000313" key="11">
    <source>
        <dbReference type="Proteomes" id="UP000515163"/>
    </source>
</evidence>
<dbReference type="SMART" id="SM00949">
    <property type="entry name" value="PAZ"/>
    <property type="match status" value="1"/>
</dbReference>
<dbReference type="SUPFAM" id="SSF101690">
    <property type="entry name" value="PAZ domain"/>
    <property type="match status" value="1"/>
</dbReference>
<reference evidence="12" key="1">
    <citation type="submission" date="2025-08" db="UniProtKB">
        <authorList>
            <consortium name="RefSeq"/>
        </authorList>
    </citation>
    <scope>IDENTIFICATION</scope>
    <source>
        <tissue evidence="12">Tentacle</tissue>
    </source>
</reference>
<organism evidence="11 12">
    <name type="scientific">Actinia tenebrosa</name>
    <name type="common">Australian red waratah sea anemone</name>
    <dbReference type="NCBI Taxonomy" id="6105"/>
    <lineage>
        <taxon>Eukaryota</taxon>
        <taxon>Metazoa</taxon>
        <taxon>Cnidaria</taxon>
        <taxon>Anthozoa</taxon>
        <taxon>Hexacorallia</taxon>
        <taxon>Actiniaria</taxon>
        <taxon>Actiniidae</taxon>
        <taxon>Actinia</taxon>
    </lineage>
</organism>
<keyword evidence="4" id="KW-0221">Differentiation</keyword>
<dbReference type="Pfam" id="PF23278">
    <property type="entry name" value="Piwi_N"/>
    <property type="match status" value="1"/>
</dbReference>
<evidence type="ECO:0000256" key="5">
    <source>
        <dbReference type="ARBA" id="ARBA00022884"/>
    </source>
</evidence>
<dbReference type="InterPro" id="IPR036397">
    <property type="entry name" value="RNaseH_sf"/>
</dbReference>
<dbReference type="GeneID" id="116294798"/>
<dbReference type="Gene3D" id="2.170.260.10">
    <property type="entry name" value="paz domain"/>
    <property type="match status" value="1"/>
</dbReference>
<evidence type="ECO:0000256" key="2">
    <source>
        <dbReference type="ARBA" id="ARBA00022473"/>
    </source>
</evidence>
<gene>
    <name evidence="12" type="primary">LOC116294798</name>
</gene>
<dbReference type="Gene3D" id="3.30.420.10">
    <property type="entry name" value="Ribonuclease H-like superfamily/Ribonuclease H"/>
    <property type="match status" value="1"/>
</dbReference>
<dbReference type="Pfam" id="PF02170">
    <property type="entry name" value="PAZ"/>
    <property type="match status" value="1"/>
</dbReference>
<keyword evidence="11" id="KW-1185">Reference proteome</keyword>
<feature type="compositionally biased region" description="Low complexity" evidence="8">
    <location>
        <begin position="55"/>
        <end position="76"/>
    </location>
</feature>
<dbReference type="CDD" id="cd04658">
    <property type="entry name" value="Piwi_piwi-like_Euk"/>
    <property type="match status" value="1"/>
</dbReference>
<evidence type="ECO:0000256" key="3">
    <source>
        <dbReference type="ARBA" id="ARBA00022490"/>
    </source>
</evidence>
<evidence type="ECO:0000256" key="8">
    <source>
        <dbReference type="SAM" id="MobiDB-lite"/>
    </source>
</evidence>
<dbReference type="AlphaFoldDB" id="A0A6P8I0C6"/>
<keyword evidence="2" id="KW-0217">Developmental protein</keyword>
<comment type="similarity">
    <text evidence="7">Belongs to the argonaute family. Piwi subfamily.</text>
</comment>
<comment type="subcellular location">
    <subcellularLocation>
        <location evidence="1">Cytoplasm</location>
    </subcellularLocation>
</comment>
<dbReference type="GO" id="GO:0031047">
    <property type="term" value="P:regulatory ncRNA-mediated gene silencing"/>
    <property type="evidence" value="ECO:0007669"/>
    <property type="project" value="UniProtKB-KW"/>
</dbReference>
<feature type="compositionally biased region" description="Low complexity" evidence="8">
    <location>
        <begin position="115"/>
        <end position="132"/>
    </location>
</feature>
<dbReference type="CDD" id="cd02845">
    <property type="entry name" value="PAZ_piwi_like"/>
    <property type="match status" value="1"/>
</dbReference>
<evidence type="ECO:0000256" key="4">
    <source>
        <dbReference type="ARBA" id="ARBA00022782"/>
    </source>
</evidence>
<dbReference type="FunFam" id="2.170.260.10:FF:000003">
    <property type="entry name" value="Piwi-like RNA-mediated gene silencing 2"/>
    <property type="match status" value="1"/>
</dbReference>
<dbReference type="SMART" id="SM00950">
    <property type="entry name" value="Piwi"/>
    <property type="match status" value="1"/>
</dbReference>
<feature type="compositionally biased region" description="Low complexity" evidence="8">
    <location>
        <begin position="89"/>
        <end position="101"/>
    </location>
</feature>